<keyword evidence="2" id="KW-1185">Reference proteome</keyword>
<dbReference type="OrthoDB" id="2351076at2"/>
<dbReference type="RefSeq" id="WP_094250831.1">
    <property type="nucleotide sequence ID" value="NZ_JBHLXL010000001.1"/>
</dbReference>
<name>A0A235FC66_9BACL</name>
<gene>
    <name evidence="1" type="ORF">CGZ90_02930</name>
</gene>
<dbReference type="AlphaFoldDB" id="A0A235FC66"/>
<protein>
    <recommendedName>
        <fullName evidence="3">Flagellar hook-length control protein-like C-terminal domain-containing protein</fullName>
    </recommendedName>
</protein>
<dbReference type="Proteomes" id="UP000215059">
    <property type="component" value="Unassembled WGS sequence"/>
</dbReference>
<evidence type="ECO:0000313" key="2">
    <source>
        <dbReference type="Proteomes" id="UP000215059"/>
    </source>
</evidence>
<organism evidence="1 2">
    <name type="scientific">Fictibacillus aquaticus</name>
    <dbReference type="NCBI Taxonomy" id="2021314"/>
    <lineage>
        <taxon>Bacteria</taxon>
        <taxon>Bacillati</taxon>
        <taxon>Bacillota</taxon>
        <taxon>Bacilli</taxon>
        <taxon>Bacillales</taxon>
        <taxon>Fictibacillaceae</taxon>
        <taxon>Fictibacillus</taxon>
    </lineage>
</organism>
<sequence>MIQLYDLLVNRSLSSSFSGMITFREGQLLTGKITDLFLDGTAAVQLKNGVFTAKLETALEKGKTYVFEVVSARSGEQPVLKSSDSLAHDRDWPKLLQKMELKNTSEHLRALSFLDEEGLPLTKGLVTASALLMKHSDNSEPKLDRAVLQKLSDLQLQPSKAVVMGLKNAMQGTHIQDDMQVLFDTLKNSDLRFPAASKTAALLKDYLFLQQSEENQENPQMKTRVPSSIQPVENFTAAAGVKESSSSMERPAEKHLLLSAGEKNGPALTQAVKEFFKQTFEQFIKTSGIHHEHQLLKPLPDKGDPADSLKMVLLALIEDKEAPPAVKMQAEHLISKVTGLQLLNMPAPADHSQQIYMQIPLPEGTFAKHLSIIWEGKKNKNNILDKDFCRIWLWLELEELKQLGVDINVQNKVMAITFFSSYQGIEILAQHAAEELKPYMSEMGYQLSSVSFKQHSGAQQAGTLSEKNQHLRTLDVKI</sequence>
<evidence type="ECO:0008006" key="3">
    <source>
        <dbReference type="Google" id="ProtNLM"/>
    </source>
</evidence>
<dbReference type="EMBL" id="NOII01000001">
    <property type="protein sequence ID" value="OYD58871.1"/>
    <property type="molecule type" value="Genomic_DNA"/>
</dbReference>
<evidence type="ECO:0000313" key="1">
    <source>
        <dbReference type="EMBL" id="OYD58871.1"/>
    </source>
</evidence>
<proteinExistence type="predicted"/>
<accession>A0A235FC66</accession>
<comment type="caution">
    <text evidence="1">The sequence shown here is derived from an EMBL/GenBank/DDBJ whole genome shotgun (WGS) entry which is preliminary data.</text>
</comment>
<reference evidence="1 2" key="1">
    <citation type="submission" date="2017-07" db="EMBL/GenBank/DDBJ databases">
        <title>Fictibacillus sp. nov. GDSW-R2A3 Genome sequencing and assembly.</title>
        <authorList>
            <person name="Mayilraj S."/>
        </authorList>
    </citation>
    <scope>NUCLEOTIDE SEQUENCE [LARGE SCALE GENOMIC DNA]</scope>
    <source>
        <strain evidence="1 2">GDSW-R2A3</strain>
    </source>
</reference>